<keyword evidence="2" id="KW-0597">Phosphoprotein</keyword>
<dbReference type="GO" id="GO:0016791">
    <property type="term" value="F:phosphatase activity"/>
    <property type="evidence" value="ECO:0007669"/>
    <property type="project" value="TreeGrafter"/>
</dbReference>
<protein>
    <submittedName>
        <fullName evidence="5">SpoIIE family protein phosphatase</fullName>
    </submittedName>
</protein>
<evidence type="ECO:0000313" key="6">
    <source>
        <dbReference type="Proteomes" id="UP000663929"/>
    </source>
</evidence>
<dbReference type="Gene3D" id="3.60.40.10">
    <property type="entry name" value="PPM-type phosphatase domain"/>
    <property type="match status" value="1"/>
</dbReference>
<dbReference type="PROSITE" id="PS50110">
    <property type="entry name" value="RESPONSE_REGULATORY"/>
    <property type="match status" value="1"/>
</dbReference>
<dbReference type="PANTHER" id="PTHR43156">
    <property type="entry name" value="STAGE II SPORULATION PROTEIN E-RELATED"/>
    <property type="match status" value="1"/>
</dbReference>
<keyword evidence="6" id="KW-1185">Reference proteome</keyword>
<dbReference type="EMBL" id="CP071793">
    <property type="protein sequence ID" value="QTD53574.1"/>
    <property type="molecule type" value="Genomic_DNA"/>
</dbReference>
<evidence type="ECO:0000259" key="4">
    <source>
        <dbReference type="PROSITE" id="PS50110"/>
    </source>
</evidence>
<dbReference type="PANTHER" id="PTHR43156:SF2">
    <property type="entry name" value="STAGE II SPORULATION PROTEIN E"/>
    <property type="match status" value="1"/>
</dbReference>
<organism evidence="5 6">
    <name type="scientific">Sulfidibacter corallicola</name>
    <dbReference type="NCBI Taxonomy" id="2818388"/>
    <lineage>
        <taxon>Bacteria</taxon>
        <taxon>Pseudomonadati</taxon>
        <taxon>Acidobacteriota</taxon>
        <taxon>Holophagae</taxon>
        <taxon>Acanthopleuribacterales</taxon>
        <taxon>Acanthopleuribacteraceae</taxon>
        <taxon>Sulfidibacter</taxon>
    </lineage>
</organism>
<dbReference type="Proteomes" id="UP000663929">
    <property type="component" value="Chromosome"/>
</dbReference>
<dbReference type="AlphaFoldDB" id="A0A8A4TWS7"/>
<dbReference type="Pfam" id="PF07228">
    <property type="entry name" value="SpoIIE"/>
    <property type="match status" value="1"/>
</dbReference>
<dbReference type="InterPro" id="IPR052016">
    <property type="entry name" value="Bact_Sigma-Reg"/>
</dbReference>
<name>A0A8A4TWS7_SULCO</name>
<dbReference type="RefSeq" id="WP_237383676.1">
    <property type="nucleotide sequence ID" value="NZ_CP071793.1"/>
</dbReference>
<gene>
    <name evidence="5" type="ORF">J3U87_14055</name>
</gene>
<dbReference type="InterPro" id="IPR036457">
    <property type="entry name" value="PPM-type-like_dom_sf"/>
</dbReference>
<proteinExistence type="predicted"/>
<dbReference type="SUPFAM" id="SSF52172">
    <property type="entry name" value="CheY-like"/>
    <property type="match status" value="1"/>
</dbReference>
<dbReference type="Gene3D" id="3.40.50.2300">
    <property type="match status" value="1"/>
</dbReference>
<sequence>MKILIADDDRITRQVLEHNLSRWGYDVISAMDGAEAWDAFVKHSDLNLVVTDWMMPRMNGLELCHRVRGVKRDQHIHIIMLSARDEKKDLLKGMEAGADAFLTKPLSLMELQAQLRVAERIARLEQNLSERLSDLTTANERMKRDLEAAGRIQRSLLPERAPNIRGVRPAWAFQSCDAVAGDMLNVFYLDEHRMGMYILDVSGHGVQAALLSVTLSRVLTPFGQYGGILKRPLKVPPYYEVPSVVDVARELNQRFPVMEQSGQFFTFLYGILEIATGTFRFVRAGHPGPIHISGQNVALFEEKGGPPIGIFKDAVYQEESFELVPGDYVLTYTDGVIEVTNPEGRMFGLNKLRQLLEYCPCRDAESAIDEILRHLGRFADGTTPNDDLSMLGFTLGRRS</sequence>
<dbReference type="Pfam" id="PF00072">
    <property type="entry name" value="Response_reg"/>
    <property type="match status" value="1"/>
</dbReference>
<dbReference type="SMART" id="SM00331">
    <property type="entry name" value="PP2C_SIG"/>
    <property type="match status" value="1"/>
</dbReference>
<dbReference type="SMART" id="SM00448">
    <property type="entry name" value="REC"/>
    <property type="match status" value="1"/>
</dbReference>
<reference evidence="5" key="1">
    <citation type="submission" date="2021-03" db="EMBL/GenBank/DDBJ databases">
        <title>Acanthopleuribacteraceae sp. M133.</title>
        <authorList>
            <person name="Wang G."/>
        </authorList>
    </citation>
    <scope>NUCLEOTIDE SEQUENCE</scope>
    <source>
        <strain evidence="5">M133</strain>
    </source>
</reference>
<feature type="modified residue" description="4-aspartylphosphate" evidence="2">
    <location>
        <position position="52"/>
    </location>
</feature>
<accession>A0A8A4TWS7</accession>
<keyword evidence="3" id="KW-0175">Coiled coil</keyword>
<dbReference type="InterPro" id="IPR001789">
    <property type="entry name" value="Sig_transdc_resp-reg_receiver"/>
</dbReference>
<dbReference type="KEGG" id="scor:J3U87_14055"/>
<evidence type="ECO:0000256" key="2">
    <source>
        <dbReference type="PROSITE-ProRule" id="PRU00169"/>
    </source>
</evidence>
<feature type="coiled-coil region" evidence="3">
    <location>
        <begin position="108"/>
        <end position="145"/>
    </location>
</feature>
<dbReference type="InterPro" id="IPR011006">
    <property type="entry name" value="CheY-like_superfamily"/>
</dbReference>
<evidence type="ECO:0000256" key="3">
    <source>
        <dbReference type="SAM" id="Coils"/>
    </source>
</evidence>
<evidence type="ECO:0000256" key="1">
    <source>
        <dbReference type="ARBA" id="ARBA00022801"/>
    </source>
</evidence>
<feature type="domain" description="Response regulatory" evidence="4">
    <location>
        <begin position="2"/>
        <end position="119"/>
    </location>
</feature>
<dbReference type="GO" id="GO:0000160">
    <property type="term" value="P:phosphorelay signal transduction system"/>
    <property type="evidence" value="ECO:0007669"/>
    <property type="project" value="InterPro"/>
</dbReference>
<dbReference type="InterPro" id="IPR001932">
    <property type="entry name" value="PPM-type_phosphatase-like_dom"/>
</dbReference>
<evidence type="ECO:0000313" key="5">
    <source>
        <dbReference type="EMBL" id="QTD53574.1"/>
    </source>
</evidence>
<dbReference type="CDD" id="cd17574">
    <property type="entry name" value="REC_OmpR"/>
    <property type="match status" value="1"/>
</dbReference>
<keyword evidence="1" id="KW-0378">Hydrolase</keyword>